<dbReference type="Gene3D" id="3.40.190.290">
    <property type="match status" value="1"/>
</dbReference>
<dbReference type="SUPFAM" id="SSF46785">
    <property type="entry name" value="Winged helix' DNA-binding domain"/>
    <property type="match status" value="1"/>
</dbReference>
<evidence type="ECO:0000313" key="7">
    <source>
        <dbReference type="Proteomes" id="UP001596015"/>
    </source>
</evidence>
<comment type="similarity">
    <text evidence="1">Belongs to the LysR transcriptional regulatory family.</text>
</comment>
<keyword evidence="7" id="KW-1185">Reference proteome</keyword>
<keyword evidence="2" id="KW-0805">Transcription regulation</keyword>
<keyword evidence="4" id="KW-0804">Transcription</keyword>
<dbReference type="Pfam" id="PF00126">
    <property type="entry name" value="HTH_1"/>
    <property type="match status" value="1"/>
</dbReference>
<proteinExistence type="inferred from homology"/>
<dbReference type="Gene3D" id="1.10.10.10">
    <property type="entry name" value="Winged helix-like DNA-binding domain superfamily/Winged helix DNA-binding domain"/>
    <property type="match status" value="1"/>
</dbReference>
<dbReference type="PROSITE" id="PS50931">
    <property type="entry name" value="HTH_LYSR"/>
    <property type="match status" value="1"/>
</dbReference>
<protein>
    <submittedName>
        <fullName evidence="6">LysR family transcriptional regulator</fullName>
    </submittedName>
</protein>
<comment type="caution">
    <text evidence="6">The sequence shown here is derived from an EMBL/GenBank/DDBJ whole genome shotgun (WGS) entry which is preliminary data.</text>
</comment>
<dbReference type="InterPro" id="IPR036388">
    <property type="entry name" value="WH-like_DNA-bd_sf"/>
</dbReference>
<evidence type="ECO:0000313" key="6">
    <source>
        <dbReference type="EMBL" id="MFC4415645.1"/>
    </source>
</evidence>
<dbReference type="RefSeq" id="WP_246942132.1">
    <property type="nucleotide sequence ID" value="NZ_JAKGAK010000017.1"/>
</dbReference>
<keyword evidence="3" id="KW-0238">DNA-binding</keyword>
<evidence type="ECO:0000256" key="4">
    <source>
        <dbReference type="ARBA" id="ARBA00023163"/>
    </source>
</evidence>
<dbReference type="PANTHER" id="PTHR30537">
    <property type="entry name" value="HTH-TYPE TRANSCRIPTIONAL REGULATOR"/>
    <property type="match status" value="1"/>
</dbReference>
<evidence type="ECO:0000256" key="2">
    <source>
        <dbReference type="ARBA" id="ARBA00023015"/>
    </source>
</evidence>
<dbReference type="Pfam" id="PF03466">
    <property type="entry name" value="LysR_substrate"/>
    <property type="match status" value="1"/>
</dbReference>
<dbReference type="InterPro" id="IPR036390">
    <property type="entry name" value="WH_DNA-bd_sf"/>
</dbReference>
<evidence type="ECO:0000259" key="5">
    <source>
        <dbReference type="PROSITE" id="PS50931"/>
    </source>
</evidence>
<accession>A0ABV8XC06</accession>
<name>A0ABV8XC06_9GAMM</name>
<evidence type="ECO:0000256" key="3">
    <source>
        <dbReference type="ARBA" id="ARBA00023125"/>
    </source>
</evidence>
<dbReference type="InterPro" id="IPR005119">
    <property type="entry name" value="LysR_subst-bd"/>
</dbReference>
<reference evidence="7" key="1">
    <citation type="journal article" date="2019" name="Int. J. Syst. Evol. Microbiol.">
        <title>The Global Catalogue of Microorganisms (GCM) 10K type strain sequencing project: providing services to taxonomists for standard genome sequencing and annotation.</title>
        <authorList>
            <consortium name="The Broad Institute Genomics Platform"/>
            <consortium name="The Broad Institute Genome Sequencing Center for Infectious Disease"/>
            <person name="Wu L."/>
            <person name="Ma J."/>
        </authorList>
    </citation>
    <scope>NUCLEOTIDE SEQUENCE [LARGE SCALE GENOMIC DNA]</scope>
    <source>
        <strain evidence="7">CCUG 49679</strain>
    </source>
</reference>
<gene>
    <name evidence="6" type="ORF">ACFO0E_04385</name>
</gene>
<dbReference type="SUPFAM" id="SSF53850">
    <property type="entry name" value="Periplasmic binding protein-like II"/>
    <property type="match status" value="1"/>
</dbReference>
<sequence length="315" mass="34649">MNEKSVPWEDLKIVQAIADSGSLAGAARTLGISHATVFRRLGALESRLGVRLFERHRTGYVPTLAGDDLSTTAARVAADIEAVERRLMGRDARLSGTLRVTTTDTLLMGVLSDELAGFQRMYPHIVLEVEVSNRTYDLSRRDADVAIRPTSAPPETLIGRQVGQIAQAVYISRYHRETSAWVGPDPHLGYPVLERWMTRQGLDAQCRYRVDSMLGMLSGVRSGMGRGVLPCYLADMMDDLARVSEPLPELQTELWLLTHPDLRHTARVKALFTYLSDSLQARQASLLGTMAAASCVSLPCHERQPPEHDGGGAES</sequence>
<dbReference type="Proteomes" id="UP001596015">
    <property type="component" value="Unassembled WGS sequence"/>
</dbReference>
<organism evidence="6 7">
    <name type="scientific">Chromohalobacter beijerinckii</name>
    <dbReference type="NCBI Taxonomy" id="86179"/>
    <lineage>
        <taxon>Bacteria</taxon>
        <taxon>Pseudomonadati</taxon>
        <taxon>Pseudomonadota</taxon>
        <taxon>Gammaproteobacteria</taxon>
        <taxon>Oceanospirillales</taxon>
        <taxon>Halomonadaceae</taxon>
        <taxon>Chromohalobacter</taxon>
    </lineage>
</organism>
<evidence type="ECO:0000256" key="1">
    <source>
        <dbReference type="ARBA" id="ARBA00009437"/>
    </source>
</evidence>
<dbReference type="PANTHER" id="PTHR30537:SF3">
    <property type="entry name" value="TRANSCRIPTIONAL REGULATORY PROTEIN"/>
    <property type="match status" value="1"/>
</dbReference>
<feature type="domain" description="HTH lysR-type" evidence="5">
    <location>
        <begin position="6"/>
        <end position="63"/>
    </location>
</feature>
<dbReference type="InterPro" id="IPR058163">
    <property type="entry name" value="LysR-type_TF_proteobact-type"/>
</dbReference>
<dbReference type="InterPro" id="IPR000847">
    <property type="entry name" value="LysR_HTH_N"/>
</dbReference>
<dbReference type="EMBL" id="JBHSEO010000018">
    <property type="protein sequence ID" value="MFC4415645.1"/>
    <property type="molecule type" value="Genomic_DNA"/>
</dbReference>